<organism evidence="1 2">
    <name type="scientific">Racocetra persica</name>
    <dbReference type="NCBI Taxonomy" id="160502"/>
    <lineage>
        <taxon>Eukaryota</taxon>
        <taxon>Fungi</taxon>
        <taxon>Fungi incertae sedis</taxon>
        <taxon>Mucoromycota</taxon>
        <taxon>Glomeromycotina</taxon>
        <taxon>Glomeromycetes</taxon>
        <taxon>Diversisporales</taxon>
        <taxon>Gigasporaceae</taxon>
        <taxon>Racocetra</taxon>
    </lineage>
</organism>
<keyword evidence="2" id="KW-1185">Reference proteome</keyword>
<name>A0ACA9R8Q4_9GLOM</name>
<dbReference type="Proteomes" id="UP000789920">
    <property type="component" value="Unassembled WGS sequence"/>
</dbReference>
<evidence type="ECO:0000313" key="2">
    <source>
        <dbReference type="Proteomes" id="UP000789920"/>
    </source>
</evidence>
<gene>
    <name evidence="1" type="ORF">RPERSI_LOCUS17753</name>
</gene>
<sequence>FCESNTNKLDQENIHTLIQYDSALSELYNNILDNNKSDELSNTINYLELTSGLTFHTWKEFKTWIHNFVLKKGLITKSDQVKQLKK</sequence>
<protein>
    <submittedName>
        <fullName evidence="1">29461_t:CDS:1</fullName>
    </submittedName>
</protein>
<evidence type="ECO:0000313" key="1">
    <source>
        <dbReference type="EMBL" id="CAG8782145.1"/>
    </source>
</evidence>
<feature type="non-terminal residue" evidence="1">
    <location>
        <position position="1"/>
    </location>
</feature>
<reference evidence="1" key="1">
    <citation type="submission" date="2021-06" db="EMBL/GenBank/DDBJ databases">
        <authorList>
            <person name="Kallberg Y."/>
            <person name="Tangrot J."/>
            <person name="Rosling A."/>
        </authorList>
    </citation>
    <scope>NUCLEOTIDE SEQUENCE</scope>
    <source>
        <strain evidence="1">MA461A</strain>
    </source>
</reference>
<accession>A0ACA9R8Q4</accession>
<proteinExistence type="predicted"/>
<dbReference type="EMBL" id="CAJVQC010045907">
    <property type="protein sequence ID" value="CAG8782145.1"/>
    <property type="molecule type" value="Genomic_DNA"/>
</dbReference>
<comment type="caution">
    <text evidence="1">The sequence shown here is derived from an EMBL/GenBank/DDBJ whole genome shotgun (WGS) entry which is preliminary data.</text>
</comment>